<evidence type="ECO:0000256" key="9">
    <source>
        <dbReference type="PIRSR" id="PIRSR000933-50"/>
    </source>
</evidence>
<dbReference type="InterPro" id="IPR014352">
    <property type="entry name" value="FERM/acyl-CoA-bd_prot_sf"/>
</dbReference>
<dbReference type="GO" id="GO:0005737">
    <property type="term" value="C:cytoplasm"/>
    <property type="evidence" value="ECO:0007669"/>
    <property type="project" value="UniProtKB-UniRule"/>
</dbReference>
<dbReference type="CDD" id="cd06792">
    <property type="entry name" value="PDZ2-PTPN13_FRMPD2-like"/>
    <property type="match status" value="1"/>
</dbReference>
<feature type="domain" description="Tyrosine-protein phosphatase" evidence="13">
    <location>
        <begin position="1997"/>
        <end position="2251"/>
    </location>
</feature>
<dbReference type="Pfam" id="PF16599">
    <property type="entry name" value="PTN13_u3"/>
    <property type="match status" value="1"/>
</dbReference>
<dbReference type="InterPro" id="IPR011993">
    <property type="entry name" value="PH-like_dom_sf"/>
</dbReference>
<feature type="binding site" evidence="10">
    <location>
        <position position="2162"/>
    </location>
    <ligand>
        <name>substrate</name>
    </ligand>
</feature>
<dbReference type="InterPro" id="IPR000299">
    <property type="entry name" value="FERM_domain"/>
</dbReference>
<dbReference type="Gene3D" id="2.30.29.30">
    <property type="entry name" value="Pleckstrin-homology domain (PH domain)/Phosphotyrosine-binding domain (PTB)"/>
    <property type="match status" value="1"/>
</dbReference>
<feature type="compositionally biased region" description="Basic and acidic residues" evidence="12">
    <location>
        <begin position="905"/>
        <end position="919"/>
    </location>
</feature>
<dbReference type="PRINTS" id="PR00935">
    <property type="entry name" value="BAND41"/>
</dbReference>
<evidence type="ECO:0000256" key="1">
    <source>
        <dbReference type="ARBA" id="ARBA00004123"/>
    </source>
</evidence>
<feature type="domain" description="Tyrosine specific protein phosphatases" evidence="14">
    <location>
        <begin position="2173"/>
        <end position="2242"/>
    </location>
</feature>
<dbReference type="Pfam" id="PF00595">
    <property type="entry name" value="PDZ"/>
    <property type="match status" value="5"/>
</dbReference>
<feature type="compositionally biased region" description="Polar residues" evidence="12">
    <location>
        <begin position="1180"/>
        <end position="1196"/>
    </location>
</feature>
<keyword evidence="7" id="KW-0539">Nucleus</keyword>
<feature type="domain" description="PDZ" evidence="16">
    <location>
        <begin position="1626"/>
        <end position="1707"/>
    </location>
</feature>
<dbReference type="FunFam" id="1.20.80.10:FF:000011">
    <property type="entry name" value="Tyrosine-protein phosphatase non-receptor type 13"/>
    <property type="match status" value="1"/>
</dbReference>
<feature type="region of interest" description="Disordered" evidence="12">
    <location>
        <begin position="1087"/>
        <end position="1259"/>
    </location>
</feature>
<evidence type="ECO:0000256" key="3">
    <source>
        <dbReference type="ARBA" id="ARBA00009649"/>
    </source>
</evidence>
<dbReference type="SUPFAM" id="SSF50729">
    <property type="entry name" value="PH domain-like"/>
    <property type="match status" value="1"/>
</dbReference>
<dbReference type="PROSITE" id="PS50056">
    <property type="entry name" value="TYR_PHOSPHATASE_2"/>
    <property type="match status" value="1"/>
</dbReference>
<evidence type="ECO:0000256" key="12">
    <source>
        <dbReference type="SAM" id="MobiDB-lite"/>
    </source>
</evidence>
<keyword evidence="4 8" id="KW-0963">Cytoplasm</keyword>
<dbReference type="InterPro" id="IPR000387">
    <property type="entry name" value="Tyr_Pase_dom"/>
</dbReference>
<dbReference type="InterPro" id="IPR019748">
    <property type="entry name" value="FERM_central"/>
</dbReference>
<dbReference type="CDD" id="cd14597">
    <property type="entry name" value="PTPc-N13"/>
    <property type="match status" value="1"/>
</dbReference>
<dbReference type="Gene3D" id="3.10.20.90">
    <property type="entry name" value="Phosphatidylinositol 3-kinase Catalytic Subunit, Chain A, domain 1"/>
    <property type="match status" value="1"/>
</dbReference>
<dbReference type="FunFam" id="2.30.42.10:FF:000174">
    <property type="entry name" value="Tyrosine-protein phosphatase non-receptor type 13"/>
    <property type="match status" value="1"/>
</dbReference>
<dbReference type="PROSITE" id="PS50055">
    <property type="entry name" value="TYR_PHOSPHATASE_PTP"/>
    <property type="match status" value="1"/>
</dbReference>
<dbReference type="Pfam" id="PF09380">
    <property type="entry name" value="FERM_C"/>
    <property type="match status" value="1"/>
</dbReference>
<dbReference type="InterPro" id="IPR029071">
    <property type="entry name" value="Ubiquitin-like_domsf"/>
</dbReference>
<dbReference type="Proteomes" id="UP000694562">
    <property type="component" value="Unplaced"/>
</dbReference>
<feature type="domain" description="PDZ" evidence="16">
    <location>
        <begin position="1276"/>
        <end position="1361"/>
    </location>
</feature>
<dbReference type="EC" id="3.1.3.48" evidence="8"/>
<feature type="region of interest" description="Disordered" evidence="12">
    <location>
        <begin position="972"/>
        <end position="1004"/>
    </location>
</feature>
<dbReference type="SMART" id="SM00228">
    <property type="entry name" value="PDZ"/>
    <property type="match status" value="5"/>
</dbReference>
<dbReference type="PROSITE" id="PS51377">
    <property type="entry name" value="KIND"/>
    <property type="match status" value="1"/>
</dbReference>
<dbReference type="CDD" id="cd14473">
    <property type="entry name" value="FERM_B-lobe"/>
    <property type="match status" value="1"/>
</dbReference>
<feature type="compositionally biased region" description="Low complexity" evidence="12">
    <location>
        <begin position="403"/>
        <end position="412"/>
    </location>
</feature>
<feature type="domain" description="PDZ" evidence="16">
    <location>
        <begin position="1000"/>
        <end position="1087"/>
    </location>
</feature>
<feature type="compositionally biased region" description="Basic and acidic residues" evidence="12">
    <location>
        <begin position="1556"/>
        <end position="1569"/>
    </location>
</feature>
<evidence type="ECO:0000313" key="19">
    <source>
        <dbReference type="Proteomes" id="UP000694562"/>
    </source>
</evidence>
<reference evidence="18" key="2">
    <citation type="submission" date="2025-09" db="UniProtKB">
        <authorList>
            <consortium name="Ensembl"/>
        </authorList>
    </citation>
    <scope>IDENTIFICATION</scope>
</reference>
<feature type="region of interest" description="Disordered" evidence="12">
    <location>
        <begin position="403"/>
        <end position="423"/>
    </location>
</feature>
<comment type="function">
    <text evidence="8">Regulates negatively FAS-induced apoptosis and NGFR-mediated pro-apoptotic signaling.</text>
</comment>
<sequence length="2264" mass="252248">MHVSLAEALEVRGGPLQEEEIWAILNQSAESLQELFRKADPTALGFIISPWSLLLLPSGSVSFTDENVSQQDLRAFTAPEVMQDHSLSSLSDVEKVHIFSLGMALFWGADHEVPQSQPIKLGDHLNSILLGMCEDVIYARVSVRTVLDACSAHIRNSNCAPSFSYVKQLVRLVLGNRKLQPDRSQAIRERLRGKGLPTGKTLVVDAPDGHKAHFSQQTTLNKGLSKSMGFLSVQGTQGEEEFFQGISADYNSGQEDVFCPHRCKTKEFEKKGHLHTDVTPKRKVWASSTDLLCATDRATERDHAGGSHGYNHQCETFTVRTSTTTRNKEARYSDGSIALDVFGPQKLDQTRHVPETSTSAAISNAFDRIRERQKKLQLLREAMNVEEPLRRYKSYHSDVYSTSSESPSVISSEQDFRQGKTSPFEGNLISQEVMLKRQEEEMMQLQARMALRQSRPNLYPGDAIRSSMLDMTRDPLREIALETAMTQRKLRNFFGPEFVKMTIEPFISLDLPKSILTKKGKNDDTRRKVNVMLLSGQKLELTCDTKTICKDVFDMVVAHIGLVEHHFFGLATLRDNEFFFVDPDIKLSKVAPEGWKEEPKKKNKPPVNFTLFFRIKFFVDDVSLIQHTLTCHQYYLQLRKDILEDRMHCDDETAFLLASLALQAEYGDYQAEVHGMSYFRLEHYVPARVLEKLDLSYIKEELPKLHSTYVGASEKETELEFLKLCQRLTEYGVHLHHVLPEKKSQTGILLGVCSKGVVIFEVHNGARTPVLRFPWRETKKISFSKKKITLQNTSDGIKHAFQTDNSKTCQYLLHLCSSQHKFQLQMRTRQSNQDTQDIERASFRSLNLHADSVKGFNMGRAISTGSLASSTLNRLAVRPLSVQAEILKRLSCSELSLFQPLPGSSKDKNEKTPWEERPRVMSKSFHDLSQSHISVYPPRKNIITALDSSPQKIEDIMGRVFQQMPKFDTGSATGALKLSNSKSHAGLSRSPERKKNESDSSSIEDTGQAYVVGFQIVGGEKTGKLDLGIFIHSVIPGGPADLEGSLRPGHRLISINSTSLEGVSHHAALEILENAPEDVTLVISQPKDKLSKASSNAAHISNGTRGYLKRPSSVQDDEAESSSEEHNWSRGHQRPVSGSLSGLSGGKRDGSVSSQDSRTESASLSQSQPASFFGKRASGRMQQDPQHYSDSQSGLSKMSEKRRSSSDSTRAKNKRPGAVESVDYSDRGDSDMDEATYSSSQEQQPAKKESSSANTANKMNSKKVTATLLKPGDIFEVELAKKDNGLGISVTGGVNTSIRHGGIYVKAIIPKGAAEADGRIEKGDRVLSVNGISLEGATHKQAVETLRNTGQVVHLLLEKGQLSVAKVHAPVTPQCTPPNQVVQCEPQEIPATKSTNAKDYSFVTAENTFEVKLLKNSSGLGFSFCREDNLTPEQLGSTIVRVKKLFPGQPAAECGQIEIGDVILKVNGASLKGLSQQEVISALRGTSPEVSLLLCRPPSGILPDIDPSLLTPIHSPQQVFPDVSREVSGPPNGEQGDSSDENETTDLSKKRLKSPSRRDSYSESSRSGDEEVINSPAQVGLGWSSALYQTSDEAMTQAYSQYEAHSGQEEAVRTILNSDQEEVELRVTMAKSEKGSLGFTVTKGNDNVGCYIHDIVQDPAKSDGRLRPGDRLIKVNDIDVTNMSHTDAVNFLRAAPKTVRLVLGRVLELPKMPVLPHLLPDITLMCHKEELGLLLSGGHDSIYQVVYISDILPRSVAAREESLRALDIIHYINGVSTQGMTLKEAKRMLETYLPKVVLKATRCVLEANASLYFLFFLHDCMSMWVKHVPGMTAKSQRSRNNAMVSAPLIFSQKTSYIGKTYDEYYDEDDHNEVVQYLLDVVDEEAQNLLNRNNATSEAQSLLHLKKAALEDHLPGSVSHLKSILLTAKYFLKPVCFTSFSYLFISISLVLLLGIPSVTNEEISALPTVDVLPGGKYSGAKLKSVIRMLRGLLEQGVPSKEIENLQDLKPLDQCLIGQAKENRKKNRYKNILPYDTTRVPLGIEGGYINASFIRMPVGNEEFVYIACQGPLPTTVADFWQMVWEQNCTVIAMMTQEVEGEKIKCQRYWPDVLNKTTMINDRLRLALVRLQQLKGFIIRVLELEEIQTGEVRHISHLNFIAWPDHDTPSQPDDLLTFISYMRHVHKSGPIITHCSAGIGRSGTLICIDVILGLISRDLDFDISDLVRTMRLQRHGMVQTEDQYIFCYQVVLYVLNHLQHEEQQRDK</sequence>
<dbReference type="Pfam" id="PF09379">
    <property type="entry name" value="FERM_N"/>
    <property type="match status" value="1"/>
</dbReference>
<dbReference type="Pfam" id="PF00102">
    <property type="entry name" value="Y_phosphatase"/>
    <property type="match status" value="1"/>
</dbReference>
<dbReference type="PROSITE" id="PS50057">
    <property type="entry name" value="FERM_3"/>
    <property type="match status" value="1"/>
</dbReference>
<dbReference type="CDD" id="cd06697">
    <property type="entry name" value="PDZ5_PTPN13-like"/>
    <property type="match status" value="1"/>
</dbReference>
<comment type="catalytic activity">
    <reaction evidence="8">
        <text>O-phospho-L-tyrosyl-[protein] + H2O = L-tyrosyl-[protein] + phosphate</text>
        <dbReference type="Rhea" id="RHEA:10684"/>
        <dbReference type="Rhea" id="RHEA-COMP:10136"/>
        <dbReference type="Rhea" id="RHEA-COMP:20101"/>
        <dbReference type="ChEBI" id="CHEBI:15377"/>
        <dbReference type="ChEBI" id="CHEBI:43474"/>
        <dbReference type="ChEBI" id="CHEBI:46858"/>
        <dbReference type="ChEBI" id="CHEBI:61978"/>
        <dbReference type="EC" id="3.1.3.48"/>
    </reaction>
</comment>
<dbReference type="InterPro" id="IPR018980">
    <property type="entry name" value="FERM_PH-like_C"/>
</dbReference>
<evidence type="ECO:0000256" key="8">
    <source>
        <dbReference type="PIRNR" id="PIRNR000933"/>
    </source>
</evidence>
<feature type="domain" description="KIND" evidence="17">
    <location>
        <begin position="3"/>
        <end position="187"/>
    </location>
</feature>
<evidence type="ECO:0000256" key="4">
    <source>
        <dbReference type="ARBA" id="ARBA00022490"/>
    </source>
</evidence>
<feature type="binding site" evidence="10">
    <location>
        <position position="2236"/>
    </location>
    <ligand>
        <name>substrate</name>
    </ligand>
</feature>
<dbReference type="SUPFAM" id="SSF47031">
    <property type="entry name" value="Second domain of FERM"/>
    <property type="match status" value="1"/>
</dbReference>
<keyword evidence="8" id="KW-0904">Protein phosphatase</keyword>
<protein>
    <recommendedName>
        <fullName evidence="8">Tyrosine-protein phosphatase non-receptor type 13</fullName>
        <ecNumber evidence="8">3.1.3.48</ecNumber>
    </recommendedName>
</protein>
<dbReference type="InterPro" id="IPR052074">
    <property type="entry name" value="NonRcpt_TyrProt_Phosphatase"/>
</dbReference>
<dbReference type="InterPro" id="IPR019749">
    <property type="entry name" value="Band_41_domain"/>
</dbReference>
<dbReference type="PANTHER" id="PTHR46900">
    <property type="entry name" value="TYROSINE-PROTEIN PHOSPHATASE NON-RECEPTOR TYPE 13"/>
    <property type="match status" value="1"/>
</dbReference>
<dbReference type="FunFam" id="2.30.42.10:FF:000084">
    <property type="entry name" value="Tyrosine-protein phosphatase non-receptor type 13"/>
    <property type="match status" value="1"/>
</dbReference>
<dbReference type="Pfam" id="PF00373">
    <property type="entry name" value="FERM_M"/>
    <property type="match status" value="1"/>
</dbReference>
<evidence type="ECO:0000259" key="15">
    <source>
        <dbReference type="PROSITE" id="PS50057"/>
    </source>
</evidence>
<dbReference type="Gene3D" id="1.20.80.10">
    <property type="match status" value="1"/>
</dbReference>
<dbReference type="InterPro" id="IPR012153">
    <property type="entry name" value="PTPN13"/>
</dbReference>
<feature type="compositionally biased region" description="Polar residues" evidence="12">
    <location>
        <begin position="1151"/>
        <end position="1170"/>
    </location>
</feature>
<keyword evidence="19" id="KW-1185">Reference proteome</keyword>
<dbReference type="CDD" id="cd17195">
    <property type="entry name" value="FERM_F1_PTPN13"/>
    <property type="match status" value="1"/>
</dbReference>
<evidence type="ECO:0000313" key="18">
    <source>
        <dbReference type="Ensembl" id="ENSFTIP00000022155.1"/>
    </source>
</evidence>
<dbReference type="Ensembl" id="ENSFTIT00000023073.1">
    <property type="protein sequence ID" value="ENSFTIP00000022155.1"/>
    <property type="gene ID" value="ENSFTIG00000013155.1"/>
</dbReference>
<dbReference type="InterPro" id="IPR036034">
    <property type="entry name" value="PDZ_sf"/>
</dbReference>
<evidence type="ECO:0000259" key="14">
    <source>
        <dbReference type="PROSITE" id="PS50056"/>
    </source>
</evidence>
<dbReference type="SUPFAM" id="SSF52799">
    <property type="entry name" value="(Phosphotyrosine protein) phosphatases II"/>
    <property type="match status" value="1"/>
</dbReference>
<evidence type="ECO:0000256" key="5">
    <source>
        <dbReference type="ARBA" id="ARBA00022737"/>
    </source>
</evidence>
<feature type="region of interest" description="Disordered" evidence="12">
    <location>
        <begin position="1521"/>
        <end position="1573"/>
    </location>
</feature>
<feature type="domain" description="FERM" evidence="15">
    <location>
        <begin position="527"/>
        <end position="827"/>
    </location>
</feature>
<evidence type="ECO:0000259" key="13">
    <source>
        <dbReference type="PROSITE" id="PS50055"/>
    </source>
</evidence>
<feature type="region of interest" description="Disordered" evidence="12">
    <location>
        <begin position="901"/>
        <end position="921"/>
    </location>
</feature>
<feature type="binding site" evidence="10">
    <location>
        <begin position="2192"/>
        <end position="2198"/>
    </location>
    <ligand>
        <name>substrate</name>
    </ligand>
</feature>
<keyword evidence="8" id="KW-0378">Hydrolase</keyword>
<dbReference type="Gene3D" id="2.30.42.10">
    <property type="match status" value="5"/>
</dbReference>
<dbReference type="SMART" id="SM00404">
    <property type="entry name" value="PTPc_motif"/>
    <property type="match status" value="1"/>
</dbReference>
<keyword evidence="11" id="KW-0175">Coiled coil</keyword>
<feature type="coiled-coil region" evidence="11">
    <location>
        <begin position="428"/>
        <end position="455"/>
    </location>
</feature>
<dbReference type="SMART" id="SM00194">
    <property type="entry name" value="PTPc"/>
    <property type="match status" value="1"/>
</dbReference>
<dbReference type="GO" id="GO:0005856">
    <property type="term" value="C:cytoskeleton"/>
    <property type="evidence" value="ECO:0007669"/>
    <property type="project" value="UniProtKB-SubCell"/>
</dbReference>
<dbReference type="InterPro" id="IPR000242">
    <property type="entry name" value="PTP_cat"/>
</dbReference>
<evidence type="ECO:0000256" key="6">
    <source>
        <dbReference type="ARBA" id="ARBA00023212"/>
    </source>
</evidence>
<comment type="subcellular location">
    <subcellularLocation>
        <location evidence="2 8">Cytoplasm</location>
        <location evidence="2 8">Cytoskeleton</location>
    </subcellularLocation>
    <subcellularLocation>
        <location evidence="1">Nucleus</location>
    </subcellularLocation>
</comment>
<dbReference type="PRINTS" id="PR00700">
    <property type="entry name" value="PRTYPHPHTASE"/>
</dbReference>
<dbReference type="FunFam" id="2.30.29.30:FF:000107">
    <property type="entry name" value="Tyrosine-protein phosphatase non-receptor type 13"/>
    <property type="match status" value="1"/>
</dbReference>
<dbReference type="FunFam" id="2.30.42.10:FF:000086">
    <property type="entry name" value="Tyrosine-protein phosphatase non-receptor type 13"/>
    <property type="match status" value="1"/>
</dbReference>
<dbReference type="CDD" id="cd06695">
    <property type="entry name" value="PDZ3_PTPN13_FRMPD2-like"/>
    <property type="match status" value="1"/>
</dbReference>
<dbReference type="InterPro" id="IPR035963">
    <property type="entry name" value="FERM_2"/>
</dbReference>
<dbReference type="SMART" id="SM01196">
    <property type="entry name" value="FERM_C"/>
    <property type="match status" value="1"/>
</dbReference>
<dbReference type="CDD" id="cd06696">
    <property type="entry name" value="PDZ4_PTPN13-like"/>
    <property type="match status" value="1"/>
</dbReference>
<dbReference type="FunFam" id="3.10.20.90:FF:000082">
    <property type="entry name" value="Tyrosine-protein phosphatase non-receptor type 13"/>
    <property type="match status" value="1"/>
</dbReference>
<dbReference type="SUPFAM" id="SSF54236">
    <property type="entry name" value="Ubiquitin-like"/>
    <property type="match status" value="1"/>
</dbReference>
<dbReference type="PIRSF" id="PIRSF000933">
    <property type="entry name" value="Tyr-Ptase_nr13"/>
    <property type="match status" value="1"/>
</dbReference>
<evidence type="ECO:0000259" key="16">
    <source>
        <dbReference type="PROSITE" id="PS50106"/>
    </source>
</evidence>
<dbReference type="GO" id="GO:0004725">
    <property type="term" value="F:protein tyrosine phosphatase activity"/>
    <property type="evidence" value="ECO:0007669"/>
    <property type="project" value="UniProtKB-UniRule"/>
</dbReference>
<keyword evidence="6 8" id="KW-0206">Cytoskeleton</keyword>
<organism evidence="18 19">
    <name type="scientific">Falco tinnunculus</name>
    <name type="common">Common kestrel</name>
    <dbReference type="NCBI Taxonomy" id="100819"/>
    <lineage>
        <taxon>Eukaryota</taxon>
        <taxon>Metazoa</taxon>
        <taxon>Chordata</taxon>
        <taxon>Craniata</taxon>
        <taxon>Vertebrata</taxon>
        <taxon>Euteleostomi</taxon>
        <taxon>Archelosauria</taxon>
        <taxon>Archosauria</taxon>
        <taxon>Dinosauria</taxon>
        <taxon>Saurischia</taxon>
        <taxon>Theropoda</taxon>
        <taxon>Coelurosauria</taxon>
        <taxon>Aves</taxon>
        <taxon>Neognathae</taxon>
        <taxon>Neoaves</taxon>
        <taxon>Telluraves</taxon>
        <taxon>Australaves</taxon>
        <taxon>Falconiformes</taxon>
        <taxon>Falconidae</taxon>
        <taxon>Falco</taxon>
    </lineage>
</organism>
<dbReference type="SUPFAM" id="SSF50156">
    <property type="entry name" value="PDZ domain-like"/>
    <property type="match status" value="5"/>
</dbReference>
<dbReference type="FunFam" id="2.30.42.10:FF:000105">
    <property type="entry name" value="Tyrosine-protein phosphatase non-receptor type 13"/>
    <property type="match status" value="1"/>
</dbReference>
<dbReference type="GO" id="GO:0036312">
    <property type="term" value="F:phosphatidylinositol 3-kinase regulatory subunit binding"/>
    <property type="evidence" value="ECO:0007669"/>
    <property type="project" value="TreeGrafter"/>
</dbReference>
<dbReference type="InterPro" id="IPR001478">
    <property type="entry name" value="PDZ"/>
</dbReference>
<evidence type="ECO:0000256" key="10">
    <source>
        <dbReference type="PIRSR" id="PIRSR000933-51"/>
    </source>
</evidence>
<dbReference type="PANTHER" id="PTHR46900:SF1">
    <property type="entry name" value="TYROSINE-PROTEIN PHOSPHATASE NON-RECEPTOR TYPE 13"/>
    <property type="match status" value="1"/>
</dbReference>
<dbReference type="GO" id="GO:0005634">
    <property type="term" value="C:nucleus"/>
    <property type="evidence" value="ECO:0007669"/>
    <property type="project" value="UniProtKB-SubCell"/>
</dbReference>
<comment type="similarity">
    <text evidence="3 8">Belongs to the protein-tyrosine phosphatase family. Non-receptor class subfamily.</text>
</comment>
<dbReference type="InterPro" id="IPR011019">
    <property type="entry name" value="KIND_dom"/>
</dbReference>
<dbReference type="InterPro" id="IPR029021">
    <property type="entry name" value="Prot-tyrosine_phosphatase-like"/>
</dbReference>
<feature type="active site" description="Phosphocysteine intermediate" evidence="9">
    <location>
        <position position="2192"/>
    </location>
</feature>
<feature type="domain" description="PDZ" evidence="16">
    <location>
        <begin position="1410"/>
        <end position="1498"/>
    </location>
</feature>
<proteinExistence type="inferred from homology"/>
<reference evidence="18" key="1">
    <citation type="submission" date="2025-08" db="UniProtKB">
        <authorList>
            <consortium name="Ensembl"/>
        </authorList>
    </citation>
    <scope>IDENTIFICATION</scope>
</reference>
<dbReference type="InterPro" id="IPR003595">
    <property type="entry name" value="Tyr_Pase_cat"/>
</dbReference>
<accession>A0A8C4VBV1</accession>
<dbReference type="Gene3D" id="3.90.190.10">
    <property type="entry name" value="Protein tyrosine phosphatase superfamily"/>
    <property type="match status" value="1"/>
</dbReference>
<dbReference type="SMART" id="SM00750">
    <property type="entry name" value="KIND"/>
    <property type="match status" value="1"/>
</dbReference>
<evidence type="ECO:0000256" key="2">
    <source>
        <dbReference type="ARBA" id="ARBA00004245"/>
    </source>
</evidence>
<feature type="domain" description="PDZ" evidence="16">
    <location>
        <begin position="1721"/>
        <end position="1804"/>
    </location>
</feature>
<dbReference type="SMART" id="SM00295">
    <property type="entry name" value="B41"/>
    <property type="match status" value="1"/>
</dbReference>
<dbReference type="Gene3D" id="1.10.510.10">
    <property type="entry name" value="Transferase(Phosphotransferase) domain 1"/>
    <property type="match status" value="1"/>
</dbReference>
<dbReference type="PROSITE" id="PS50106">
    <property type="entry name" value="PDZ"/>
    <property type="match status" value="5"/>
</dbReference>
<dbReference type="InterPro" id="IPR018979">
    <property type="entry name" value="FERM_N"/>
</dbReference>
<evidence type="ECO:0000256" key="7">
    <source>
        <dbReference type="ARBA" id="ARBA00023242"/>
    </source>
</evidence>
<feature type="compositionally biased region" description="Polar residues" evidence="12">
    <location>
        <begin position="1092"/>
        <end position="1104"/>
    </location>
</feature>
<evidence type="ECO:0000259" key="17">
    <source>
        <dbReference type="PROSITE" id="PS51377"/>
    </source>
</evidence>
<evidence type="ECO:0000256" key="11">
    <source>
        <dbReference type="SAM" id="Coils"/>
    </source>
</evidence>
<name>A0A8C4VBV1_FALTI</name>
<keyword evidence="5" id="KW-0677">Repeat</keyword>